<evidence type="ECO:0000313" key="1">
    <source>
        <dbReference type="EMBL" id="SHG72323.1"/>
    </source>
</evidence>
<dbReference type="AlphaFoldDB" id="A0A1M5M6F7"/>
<protein>
    <submittedName>
        <fullName evidence="1">FixH protein</fullName>
    </submittedName>
</protein>
<keyword evidence="2" id="KW-1185">Reference proteome</keyword>
<dbReference type="STRING" id="947013.SAMN04488109_1559"/>
<dbReference type="Proteomes" id="UP000184212">
    <property type="component" value="Unassembled WGS sequence"/>
</dbReference>
<gene>
    <name evidence="1" type="ORF">SAMN04488109_1559</name>
</gene>
<proteinExistence type="predicted"/>
<dbReference type="InterPro" id="IPR008620">
    <property type="entry name" value="FixH"/>
</dbReference>
<reference evidence="1 2" key="1">
    <citation type="submission" date="2016-11" db="EMBL/GenBank/DDBJ databases">
        <authorList>
            <person name="Jaros S."/>
            <person name="Januszkiewicz K."/>
            <person name="Wedrychowicz H."/>
        </authorList>
    </citation>
    <scope>NUCLEOTIDE SEQUENCE [LARGE SCALE GENOMIC DNA]</scope>
    <source>
        <strain evidence="1 2">DSM 24574</strain>
    </source>
</reference>
<dbReference type="EMBL" id="FQWQ01000001">
    <property type="protein sequence ID" value="SHG72323.1"/>
    <property type="molecule type" value="Genomic_DNA"/>
</dbReference>
<dbReference type="OrthoDB" id="1493774at2"/>
<evidence type="ECO:0000313" key="2">
    <source>
        <dbReference type="Proteomes" id="UP000184212"/>
    </source>
</evidence>
<dbReference type="RefSeq" id="WP_073132512.1">
    <property type="nucleotide sequence ID" value="NZ_FQWQ01000001.1"/>
</dbReference>
<sequence>MNWGKSIVLAFVLFAAFIGVLVTVCVRQEVSLVSKTYYQEELDFQAQMDRKRNTEALVDRPDIRLGEGQSLKITFAGFSQLEKGRLNLYSPSDATQDKTFALQPTTASDQILSIGNLKKGKYIARMTWTMHDKEFYYETTLYL</sequence>
<dbReference type="Pfam" id="PF05751">
    <property type="entry name" value="FixH"/>
    <property type="match status" value="1"/>
</dbReference>
<accession>A0A1M5M6F7</accession>
<name>A0A1M5M6F7_9BACT</name>
<organism evidence="1 2">
    <name type="scientific">Chryseolinea serpens</name>
    <dbReference type="NCBI Taxonomy" id="947013"/>
    <lineage>
        <taxon>Bacteria</taxon>
        <taxon>Pseudomonadati</taxon>
        <taxon>Bacteroidota</taxon>
        <taxon>Cytophagia</taxon>
        <taxon>Cytophagales</taxon>
        <taxon>Fulvivirgaceae</taxon>
        <taxon>Chryseolinea</taxon>
    </lineage>
</organism>